<dbReference type="PROSITE" id="PS00870">
    <property type="entry name" value="CLPAB_1"/>
    <property type="match status" value="1"/>
</dbReference>
<evidence type="ECO:0000313" key="5">
    <source>
        <dbReference type="Proteomes" id="UP000289555"/>
    </source>
</evidence>
<gene>
    <name evidence="4" type="ORF">HORIV_58160</name>
</gene>
<name>A0ABN5X2P7_9GAMM</name>
<dbReference type="SUPFAM" id="SSF52540">
    <property type="entry name" value="P-loop containing nucleoside triphosphate hydrolases"/>
    <property type="match status" value="1"/>
</dbReference>
<dbReference type="EMBL" id="AP019416">
    <property type="protein sequence ID" value="BBI53395.1"/>
    <property type="molecule type" value="Genomic_DNA"/>
</dbReference>
<evidence type="ECO:0000259" key="3">
    <source>
        <dbReference type="SMART" id="SM00382"/>
    </source>
</evidence>
<keyword evidence="5" id="KW-1185">Reference proteome</keyword>
<reference evidence="5" key="1">
    <citation type="journal article" date="2019" name="Microbiol. Resour. Announc.">
        <title>Complete Genome Sequence of Halomonas olivaria, a Moderately Halophilic Bacterium Isolated from Olive Processing Effluents, Obtained by Nanopore Sequencing.</title>
        <authorList>
            <person name="Nagata S."/>
            <person name="Ii K.M."/>
            <person name="Tsukimi T."/>
            <person name="Miura M.C."/>
            <person name="Galipon J."/>
            <person name="Arakawa K."/>
        </authorList>
    </citation>
    <scope>NUCLEOTIDE SEQUENCE [LARGE SCALE GENOMIC DNA]</scope>
    <source>
        <strain evidence="5">TYRC17</strain>
    </source>
</reference>
<keyword evidence="1" id="KW-0547">Nucleotide-binding</keyword>
<evidence type="ECO:0000256" key="2">
    <source>
        <dbReference type="ARBA" id="ARBA00022840"/>
    </source>
</evidence>
<evidence type="ECO:0000256" key="1">
    <source>
        <dbReference type="ARBA" id="ARBA00022741"/>
    </source>
</evidence>
<keyword evidence="2" id="KW-0067">ATP-binding</keyword>
<protein>
    <recommendedName>
        <fullName evidence="3">AAA+ ATPase domain-containing protein</fullName>
    </recommendedName>
</protein>
<dbReference type="PANTHER" id="PTHR11638">
    <property type="entry name" value="ATP-DEPENDENT CLP PROTEASE"/>
    <property type="match status" value="1"/>
</dbReference>
<dbReference type="InterPro" id="IPR027417">
    <property type="entry name" value="P-loop_NTPase"/>
</dbReference>
<dbReference type="Pfam" id="PF00004">
    <property type="entry name" value="AAA"/>
    <property type="match status" value="1"/>
</dbReference>
<dbReference type="InterPro" id="IPR003593">
    <property type="entry name" value="AAA+_ATPase"/>
</dbReference>
<organism evidence="4 5">
    <name type="scientific">Vreelandella olivaria</name>
    <dbReference type="NCBI Taxonomy" id="390919"/>
    <lineage>
        <taxon>Bacteria</taxon>
        <taxon>Pseudomonadati</taxon>
        <taxon>Pseudomonadota</taxon>
        <taxon>Gammaproteobacteria</taxon>
        <taxon>Oceanospirillales</taxon>
        <taxon>Halomonadaceae</taxon>
        <taxon>Vreelandella</taxon>
    </lineage>
</organism>
<proteinExistence type="predicted"/>
<dbReference type="InterPro" id="IPR018368">
    <property type="entry name" value="ClpA/B_CS1"/>
</dbReference>
<sequence>MTEQARNGELDPVLGRDPEIDQMLDILGRRRKNNPIVIGDAGVGKSAVVEGLAARIVAGQVPTALADVELLTLDLGALQAGAAVKGEFEKRLKAVIDEVKNAPRPTLLFIDEAHTLIGAGNQEGGGDAANLLKPALARGELRTIAATTWREYKSTSKRPGAVAALPADCAFRAKR</sequence>
<dbReference type="CDD" id="cd00009">
    <property type="entry name" value="AAA"/>
    <property type="match status" value="1"/>
</dbReference>
<dbReference type="Gene3D" id="3.40.50.300">
    <property type="entry name" value="P-loop containing nucleotide triphosphate hydrolases"/>
    <property type="match status" value="1"/>
</dbReference>
<feature type="domain" description="AAA+ ATPase" evidence="3">
    <location>
        <begin position="31"/>
        <end position="175"/>
    </location>
</feature>
<evidence type="ECO:0000313" key="4">
    <source>
        <dbReference type="EMBL" id="BBI53395.1"/>
    </source>
</evidence>
<dbReference type="InterPro" id="IPR003959">
    <property type="entry name" value="ATPase_AAA_core"/>
</dbReference>
<dbReference type="PANTHER" id="PTHR11638:SF182">
    <property type="entry name" value="CLP ATPASE"/>
    <property type="match status" value="1"/>
</dbReference>
<accession>A0ABN5X2P7</accession>
<dbReference type="SMART" id="SM00382">
    <property type="entry name" value="AAA"/>
    <property type="match status" value="1"/>
</dbReference>
<dbReference type="InterPro" id="IPR050130">
    <property type="entry name" value="ClpA_ClpB"/>
</dbReference>
<dbReference type="Proteomes" id="UP000289555">
    <property type="component" value="Chromosome"/>
</dbReference>